<accession>A0ABR6CUS1</accession>
<reference evidence="1 2" key="1">
    <citation type="submission" date="2020-08" db="EMBL/GenBank/DDBJ databases">
        <title>Genomic Encyclopedia of Type Strains, Phase IV (KMG-IV): sequencing the most valuable type-strain genomes for metagenomic binning, comparative biology and taxonomic classification.</title>
        <authorList>
            <person name="Goeker M."/>
        </authorList>
    </citation>
    <scope>NUCLEOTIDE SEQUENCE [LARGE SCALE GENOMIC DNA]</scope>
    <source>
        <strain evidence="1 2">DSM 105481</strain>
    </source>
</reference>
<dbReference type="EMBL" id="JACJHX010000017">
    <property type="protein sequence ID" value="MBA9028704.1"/>
    <property type="molecule type" value="Genomic_DNA"/>
</dbReference>
<comment type="caution">
    <text evidence="1">The sequence shown here is derived from an EMBL/GenBank/DDBJ whole genome shotgun (WGS) entry which is preliminary data.</text>
</comment>
<keyword evidence="2" id="KW-1185">Reference proteome</keyword>
<dbReference type="RefSeq" id="WP_182503724.1">
    <property type="nucleotide sequence ID" value="NZ_JACJHX010000017.1"/>
</dbReference>
<evidence type="ECO:0008006" key="3">
    <source>
        <dbReference type="Google" id="ProtNLM"/>
    </source>
</evidence>
<evidence type="ECO:0000313" key="1">
    <source>
        <dbReference type="EMBL" id="MBA9028704.1"/>
    </source>
</evidence>
<gene>
    <name evidence="1" type="ORF">HNP81_004024</name>
</gene>
<organism evidence="1 2">
    <name type="scientific">Peribacillus huizhouensis</name>
    <dbReference type="NCBI Taxonomy" id="1501239"/>
    <lineage>
        <taxon>Bacteria</taxon>
        <taxon>Bacillati</taxon>
        <taxon>Bacillota</taxon>
        <taxon>Bacilli</taxon>
        <taxon>Bacillales</taxon>
        <taxon>Bacillaceae</taxon>
        <taxon>Peribacillus</taxon>
    </lineage>
</organism>
<sequence length="68" mass="7670">MENNDRQDTFTVAGTNIDAVKRKNERSGMSYNEVKELLAKTTGGHGTGIYSDTNIEEVKREITIHEKK</sequence>
<evidence type="ECO:0000313" key="2">
    <source>
        <dbReference type="Proteomes" id="UP000626697"/>
    </source>
</evidence>
<name>A0ABR6CUS1_9BACI</name>
<protein>
    <recommendedName>
        <fullName evidence="3">Gamma-type small acid-soluble spore protein</fullName>
    </recommendedName>
</protein>
<proteinExistence type="predicted"/>
<dbReference type="Proteomes" id="UP000626697">
    <property type="component" value="Unassembled WGS sequence"/>
</dbReference>